<keyword evidence="3" id="KW-1185">Reference proteome</keyword>
<name>A0A2S1SHA2_9FLAO</name>
<dbReference type="RefSeq" id="WP_108903508.1">
    <property type="nucleotide sequence ID" value="NZ_CP029187.1"/>
</dbReference>
<dbReference type="InterPro" id="IPR034660">
    <property type="entry name" value="DinB/YfiT-like"/>
</dbReference>
<dbReference type="EMBL" id="CP029187">
    <property type="protein sequence ID" value="AWI25722.1"/>
    <property type="molecule type" value="Genomic_DNA"/>
</dbReference>
<reference evidence="2 3" key="1">
    <citation type="submission" date="2018-05" db="EMBL/GenBank/DDBJ databases">
        <title>Genome sequencing of Flavobacterium sp. HYN0049.</title>
        <authorList>
            <person name="Yi H."/>
            <person name="Baek C."/>
        </authorList>
    </citation>
    <scope>NUCLEOTIDE SEQUENCE [LARGE SCALE GENOMIC DNA]</scope>
    <source>
        <strain evidence="2 3">HYN0049</strain>
    </source>
</reference>
<dbReference type="AlphaFoldDB" id="A0A2S1SHA2"/>
<dbReference type="SUPFAM" id="SSF109854">
    <property type="entry name" value="DinB/YfiT-like putative metalloenzymes"/>
    <property type="match status" value="1"/>
</dbReference>
<sequence length="171" mass="19422">MKTFKKERAMLVNEIQHTFESLYTAIGAFSEAETDIQPFAGSWSAGQVAEHLIKGMSGIGRLGTKTEKSDRPLDEKIPAIKKMFLDYSIRLTSPDFLVPTSEKHDIKAQLSELKAIEEQHRGMAEDADLSLESRLFELPGFGALTLYEWISFNLIHAQRHTLQLQNIRKKM</sequence>
<dbReference type="Gene3D" id="1.20.120.450">
    <property type="entry name" value="dinb family like domain"/>
    <property type="match status" value="1"/>
</dbReference>
<evidence type="ECO:0000313" key="2">
    <source>
        <dbReference type="EMBL" id="AWI25722.1"/>
    </source>
</evidence>
<evidence type="ECO:0000313" key="3">
    <source>
        <dbReference type="Proteomes" id="UP000244937"/>
    </source>
</evidence>
<dbReference type="Pfam" id="PF12867">
    <property type="entry name" value="DinB_2"/>
    <property type="match status" value="1"/>
</dbReference>
<dbReference type="InterPro" id="IPR024775">
    <property type="entry name" value="DinB-like"/>
</dbReference>
<dbReference type="KEGG" id="fpal:HYN49_07310"/>
<evidence type="ECO:0000259" key="1">
    <source>
        <dbReference type="Pfam" id="PF12867"/>
    </source>
</evidence>
<protein>
    <submittedName>
        <fullName evidence="2">DinB family protein</fullName>
    </submittedName>
</protein>
<dbReference type="Proteomes" id="UP000244937">
    <property type="component" value="Chromosome"/>
</dbReference>
<organism evidence="2 3">
    <name type="scientific">Flavobacterium pallidum</name>
    <dbReference type="NCBI Taxonomy" id="2172098"/>
    <lineage>
        <taxon>Bacteria</taxon>
        <taxon>Pseudomonadati</taxon>
        <taxon>Bacteroidota</taxon>
        <taxon>Flavobacteriia</taxon>
        <taxon>Flavobacteriales</taxon>
        <taxon>Flavobacteriaceae</taxon>
        <taxon>Flavobacterium</taxon>
    </lineage>
</organism>
<dbReference type="OrthoDB" id="679284at2"/>
<feature type="domain" description="DinB-like" evidence="1">
    <location>
        <begin position="20"/>
        <end position="164"/>
    </location>
</feature>
<accession>A0A2S1SHA2</accession>
<proteinExistence type="predicted"/>
<gene>
    <name evidence="2" type="ORF">HYN49_07310</name>
</gene>